<proteinExistence type="predicted"/>
<protein>
    <submittedName>
        <fullName evidence="2">Uncharacterized protein</fullName>
    </submittedName>
</protein>
<reference evidence="2" key="1">
    <citation type="submission" date="2017-02" db="EMBL/GenBank/DDBJ databases">
        <title>Delving into the versatile metabolic prowess of the omnipresent phylum Bacteroidetes.</title>
        <authorList>
            <person name="Nobu M.K."/>
            <person name="Mei R."/>
            <person name="Narihiro T."/>
            <person name="Kuroda K."/>
            <person name="Liu W.-T."/>
        </authorList>
    </citation>
    <scope>NUCLEOTIDE SEQUENCE</scope>
    <source>
        <strain evidence="2">ADurb.Bin276</strain>
    </source>
</reference>
<comment type="caution">
    <text evidence="2">The sequence shown here is derived from an EMBL/GenBank/DDBJ whole genome shotgun (WGS) entry which is preliminary data.</text>
</comment>
<keyword evidence="1" id="KW-1133">Transmembrane helix</keyword>
<gene>
    <name evidence="2" type="ORF">BWY41_01798</name>
</gene>
<keyword evidence="1" id="KW-0812">Transmembrane</keyword>
<feature type="transmembrane region" description="Helical" evidence="1">
    <location>
        <begin position="12"/>
        <end position="30"/>
    </location>
</feature>
<dbReference type="AlphaFoldDB" id="A0A1V5SM28"/>
<evidence type="ECO:0000313" key="2">
    <source>
        <dbReference type="EMBL" id="OQA55022.1"/>
    </source>
</evidence>
<name>A0A1V5SM28_9BACT</name>
<sequence>MKCCINQHRNPFWIIILFTFIFLGFMGGVASPQLSFYVSPPLLEIDQVGGGVKNFTVEISNTGQEKILVKTSYSDILLSSDGKVELIRPLGTTPHTLASWIITKQDETTSLESGEIKRVLFQLRVPRGERGGRYGVIVFEALPFTIPQGKVALGIRSGTLVFLTIPRTEEIKGTIDDVISSTDGKEFKVTFKNTGNIHYETEGSLIIKSNDGKVLHRIRFPEDKPSLILPQGKREFTILWDKKDPLLDGKYILEIRMSAWVGIRTLNLSRKVVEIEVKN</sequence>
<dbReference type="EMBL" id="MWBQ01000183">
    <property type="protein sequence ID" value="OQA55022.1"/>
    <property type="molecule type" value="Genomic_DNA"/>
</dbReference>
<dbReference type="Proteomes" id="UP000485569">
    <property type="component" value="Unassembled WGS sequence"/>
</dbReference>
<keyword evidence="1" id="KW-0472">Membrane</keyword>
<organism evidence="2">
    <name type="scientific">Candidatus Atribacter allofermentans</name>
    <dbReference type="NCBI Taxonomy" id="1852833"/>
    <lineage>
        <taxon>Bacteria</taxon>
        <taxon>Pseudomonadati</taxon>
        <taxon>Atribacterota</taxon>
        <taxon>Atribacteria</taxon>
        <taxon>Atribacterales</taxon>
        <taxon>Atribacteraceae</taxon>
        <taxon>Atribacter</taxon>
    </lineage>
</organism>
<evidence type="ECO:0000256" key="1">
    <source>
        <dbReference type="SAM" id="Phobius"/>
    </source>
</evidence>
<accession>A0A1V5SM28</accession>